<gene>
    <name evidence="2" type="ORF">HBE96_16050</name>
</gene>
<dbReference type="SMART" id="SM00860">
    <property type="entry name" value="SMI1_KNR4"/>
    <property type="match status" value="1"/>
</dbReference>
<protein>
    <submittedName>
        <fullName evidence="2">SMI1/KNR4 family protein</fullName>
    </submittedName>
</protein>
<proteinExistence type="predicted"/>
<evidence type="ECO:0000313" key="2">
    <source>
        <dbReference type="EMBL" id="NMM64142.1"/>
    </source>
</evidence>
<dbReference type="Gene3D" id="3.40.1580.10">
    <property type="entry name" value="SMI1/KNR4-like"/>
    <property type="match status" value="1"/>
</dbReference>
<dbReference type="EMBL" id="JABBNI010000035">
    <property type="protein sequence ID" value="NMM64142.1"/>
    <property type="molecule type" value="Genomic_DNA"/>
</dbReference>
<feature type="domain" description="Knr4/Smi1-like" evidence="1">
    <location>
        <begin position="23"/>
        <end position="132"/>
    </location>
</feature>
<dbReference type="InterPro" id="IPR037883">
    <property type="entry name" value="Knr4/Smi1-like_sf"/>
</dbReference>
<comment type="caution">
    <text evidence="2">The sequence shown here is derived from an EMBL/GenBank/DDBJ whole genome shotgun (WGS) entry which is preliminary data.</text>
</comment>
<dbReference type="AlphaFoldDB" id="A0A7Y0HPX1"/>
<accession>A0A7Y0HPX1</accession>
<evidence type="ECO:0000259" key="1">
    <source>
        <dbReference type="SMART" id="SM00860"/>
    </source>
</evidence>
<sequence length="137" mass="15943">MNLDSIIAKLNKHFANSFKTNQPVTEEEIIKVESELGLYLPDELKLILKFSNGIEEVIKNSKTQELMSISYIIYSINMMLIQTIFYRNNYCLQNCIVFSDDGIGNSFMYNIVNNSVYIYYSIDGELEKYAESIEEYL</sequence>
<dbReference type="Proteomes" id="UP000537131">
    <property type="component" value="Unassembled WGS sequence"/>
</dbReference>
<dbReference type="InterPro" id="IPR018958">
    <property type="entry name" value="Knr4/Smi1-like_dom"/>
</dbReference>
<name>A0A7Y0HPX1_9CLOT</name>
<evidence type="ECO:0000313" key="3">
    <source>
        <dbReference type="Proteomes" id="UP000537131"/>
    </source>
</evidence>
<organism evidence="2 3">
    <name type="scientific">Clostridium muellerianum</name>
    <dbReference type="NCBI Taxonomy" id="2716538"/>
    <lineage>
        <taxon>Bacteria</taxon>
        <taxon>Bacillati</taxon>
        <taxon>Bacillota</taxon>
        <taxon>Clostridia</taxon>
        <taxon>Eubacteriales</taxon>
        <taxon>Clostridiaceae</taxon>
        <taxon>Clostridium</taxon>
    </lineage>
</organism>
<reference evidence="2 3" key="1">
    <citation type="submission" date="2020-06" db="EMBL/GenBank/DDBJ databases">
        <title>Complete Genome Sequence of Clostridium muelleri sp. nov. P21T, an Acid-Alcohol Producing Acetogen Isolated from Old Hay.</title>
        <authorList>
            <person name="Duncan K.E."/>
            <person name="Tanner R.S."/>
        </authorList>
    </citation>
    <scope>NUCLEOTIDE SEQUENCE [LARGE SCALE GENOMIC DNA]</scope>
    <source>
        <strain evidence="2 3">P21</strain>
    </source>
</reference>
<keyword evidence="3" id="KW-1185">Reference proteome</keyword>
<dbReference type="RefSeq" id="WP_169298739.1">
    <property type="nucleotide sequence ID" value="NZ_JABBNI010000035.1"/>
</dbReference>
<dbReference type="Pfam" id="PF09346">
    <property type="entry name" value="SMI1_KNR4"/>
    <property type="match status" value="1"/>
</dbReference>
<dbReference type="SUPFAM" id="SSF160631">
    <property type="entry name" value="SMI1/KNR4-like"/>
    <property type="match status" value="1"/>
</dbReference>